<reference evidence="2 3" key="1">
    <citation type="submission" date="2012-10" db="EMBL/GenBank/DDBJ databases">
        <authorList>
            <person name="Zafar N."/>
            <person name="Inman J."/>
            <person name="Hall N."/>
            <person name="Lorenzi H."/>
            <person name="Caler E."/>
        </authorList>
    </citation>
    <scope>NUCLEOTIDE SEQUENCE [LARGE SCALE GENOMIC DNA]</scope>
    <source>
        <strain evidence="2 3">IP1</strain>
    </source>
</reference>
<proteinExistence type="predicted"/>
<name>A0A0A1TUM0_ENTIV</name>
<dbReference type="RefSeq" id="XP_004183111.1">
    <property type="nucleotide sequence ID" value="XM_004183063.1"/>
</dbReference>
<dbReference type="GeneID" id="14882762"/>
<keyword evidence="3" id="KW-1185">Reference proteome</keyword>
<dbReference type="InterPro" id="IPR008936">
    <property type="entry name" value="Rho_GTPase_activation_prot"/>
</dbReference>
<evidence type="ECO:0000313" key="2">
    <source>
        <dbReference type="EMBL" id="ELP83765.1"/>
    </source>
</evidence>
<gene>
    <name evidence="2" type="ORF">EIN_469990</name>
</gene>
<dbReference type="KEGG" id="eiv:EIN_469990"/>
<dbReference type="GO" id="GO:0005737">
    <property type="term" value="C:cytoplasm"/>
    <property type="evidence" value="ECO:0007669"/>
    <property type="project" value="TreeGrafter"/>
</dbReference>
<accession>A0A0A1TUM0</accession>
<dbReference type="SUPFAM" id="SSF48350">
    <property type="entry name" value="GTPase activation domain, GAP"/>
    <property type="match status" value="1"/>
</dbReference>
<dbReference type="EMBL" id="KB207240">
    <property type="protein sequence ID" value="ELP83765.1"/>
    <property type="molecule type" value="Genomic_DNA"/>
</dbReference>
<dbReference type="VEuPathDB" id="AmoebaDB:EIN_469990"/>
<evidence type="ECO:0000259" key="1">
    <source>
        <dbReference type="PROSITE" id="PS50238"/>
    </source>
</evidence>
<dbReference type="GO" id="GO:0005096">
    <property type="term" value="F:GTPase activator activity"/>
    <property type="evidence" value="ECO:0007669"/>
    <property type="project" value="TreeGrafter"/>
</dbReference>
<dbReference type="PANTHER" id="PTHR45808:SF2">
    <property type="entry name" value="RHO GTPASE-ACTIVATING PROTEIN 68F"/>
    <property type="match status" value="1"/>
</dbReference>
<dbReference type="Gene3D" id="1.10.555.10">
    <property type="entry name" value="Rho GTPase activation protein"/>
    <property type="match status" value="1"/>
</dbReference>
<dbReference type="SMART" id="SM00324">
    <property type="entry name" value="RhoGAP"/>
    <property type="match status" value="1"/>
</dbReference>
<feature type="domain" description="Rho-GAP" evidence="1">
    <location>
        <begin position="160"/>
        <end position="345"/>
    </location>
</feature>
<dbReference type="InterPro" id="IPR000198">
    <property type="entry name" value="RhoGAP_dom"/>
</dbReference>
<evidence type="ECO:0000313" key="3">
    <source>
        <dbReference type="Proteomes" id="UP000014680"/>
    </source>
</evidence>
<dbReference type="GO" id="GO:0007264">
    <property type="term" value="P:small GTPase-mediated signal transduction"/>
    <property type="evidence" value="ECO:0007669"/>
    <property type="project" value="TreeGrafter"/>
</dbReference>
<dbReference type="Pfam" id="PF00620">
    <property type="entry name" value="RhoGAP"/>
    <property type="match status" value="1"/>
</dbReference>
<sequence>MTTIELAQKATIVANSLRMVDTSFNDFSLALEGSTSKLPFNDTPASFLSLVDLCQSVNTAMRNTLSVYHEAFRALSDSLKKPWEWKEEFSSHTLIKSEQMQQVFNVHTYTCLTKYITSLKNNQQGELRAALDESLVKPFTFVSDRLVSERVKQLQRDYNQPVDTILKLEGKPKMFLPEGIERLMYQVYFSTESMEGVFRQCAGKSEMEQYFKYIGVVDFDLIDGVLACALIKKYIREISEPIWPVELYDQLINITENFGGNLAMWKMKFRGMYNTVPDQNKTFLEYFVPLCLKIVEHKTSKMNVNNLAICVGPAVIRKSAMTEGMFSQYVFLAFTNILTAALDIFPQIQLKFIDSRIKEVCSPSSLYIDTFGKKVSKNKRGAKTPTVMRKLFSDKGLSQAKHRRSVSSLAAESISKQLIPKM</sequence>
<dbReference type="Proteomes" id="UP000014680">
    <property type="component" value="Unassembled WGS sequence"/>
</dbReference>
<dbReference type="CDD" id="cd00159">
    <property type="entry name" value="RhoGAP"/>
    <property type="match status" value="1"/>
</dbReference>
<dbReference type="AlphaFoldDB" id="A0A0A1TUM0"/>
<dbReference type="OrthoDB" id="19923at2759"/>
<dbReference type="PANTHER" id="PTHR45808">
    <property type="entry name" value="RHO GTPASE-ACTIVATING PROTEIN 68F"/>
    <property type="match status" value="1"/>
</dbReference>
<protein>
    <recommendedName>
        <fullName evidence="1">Rho-GAP domain-containing protein</fullName>
    </recommendedName>
</protein>
<organism evidence="2 3">
    <name type="scientific">Entamoeba invadens IP1</name>
    <dbReference type="NCBI Taxonomy" id="370355"/>
    <lineage>
        <taxon>Eukaryota</taxon>
        <taxon>Amoebozoa</taxon>
        <taxon>Evosea</taxon>
        <taxon>Archamoebae</taxon>
        <taxon>Mastigamoebida</taxon>
        <taxon>Entamoebidae</taxon>
        <taxon>Entamoeba</taxon>
    </lineage>
</organism>
<dbReference type="PROSITE" id="PS50238">
    <property type="entry name" value="RHOGAP"/>
    <property type="match status" value="1"/>
</dbReference>